<evidence type="ECO:0008006" key="3">
    <source>
        <dbReference type="Google" id="ProtNLM"/>
    </source>
</evidence>
<dbReference type="GO" id="GO:0016075">
    <property type="term" value="P:rRNA catabolic process"/>
    <property type="evidence" value="ECO:0007669"/>
    <property type="project" value="TreeGrafter"/>
</dbReference>
<reference evidence="1 2" key="1">
    <citation type="submission" date="2013-08" db="EMBL/GenBank/DDBJ databases">
        <title>The Genome Sequence of Fusobacterium sp. 3_1_36A2.</title>
        <authorList>
            <consortium name="The Broad Institute Genome Sequencing Platform"/>
            <person name="Earl A."/>
            <person name="Ward D."/>
            <person name="Feldgarden M."/>
            <person name="Gevers D."/>
            <person name="Strauss J."/>
            <person name="White A."/>
            <person name="Allen-Vercoe E."/>
            <person name="Walker B."/>
            <person name="Young S.K."/>
            <person name="Zeng Q."/>
            <person name="Gargeya S."/>
            <person name="Fitzgerald M."/>
            <person name="Haas B."/>
            <person name="Abouelleil A."/>
            <person name="Alvarado L."/>
            <person name="Arachchi H.M."/>
            <person name="Berlin A.M."/>
            <person name="Chapman S.B."/>
            <person name="Goldberg J."/>
            <person name="Griggs A."/>
            <person name="Gujja S."/>
            <person name="Hansen M."/>
            <person name="Howarth C."/>
            <person name="Imamovic A."/>
            <person name="Larimer J."/>
            <person name="McCowen C."/>
            <person name="Montmayeur A."/>
            <person name="Murphy C."/>
            <person name="Neiman D."/>
            <person name="Pearson M."/>
            <person name="Priest M."/>
            <person name="Roberts A."/>
            <person name="Saif S."/>
            <person name="Shea T."/>
            <person name="Sisk P."/>
            <person name="Sykes S."/>
            <person name="Wortman J."/>
            <person name="Nusbaum C."/>
            <person name="Birren B."/>
        </authorList>
    </citation>
    <scope>NUCLEOTIDE SEQUENCE [LARGE SCALE GENOMIC DNA]</scope>
    <source>
        <strain evidence="1 2">3_1_36A2</strain>
    </source>
</reference>
<dbReference type="GO" id="GO:0006402">
    <property type="term" value="P:mRNA catabolic process"/>
    <property type="evidence" value="ECO:0007669"/>
    <property type="project" value="TreeGrafter"/>
</dbReference>
<dbReference type="Pfam" id="PF02452">
    <property type="entry name" value="PemK_toxin"/>
    <property type="match status" value="1"/>
</dbReference>
<dbReference type="Gene3D" id="2.30.30.110">
    <property type="match status" value="1"/>
</dbReference>
<dbReference type="GO" id="GO:0003677">
    <property type="term" value="F:DNA binding"/>
    <property type="evidence" value="ECO:0007669"/>
    <property type="project" value="InterPro"/>
</dbReference>
<dbReference type="OrthoDB" id="9808744at2"/>
<dbReference type="PANTHER" id="PTHR33988">
    <property type="entry name" value="ENDORIBONUCLEASE MAZF-RELATED"/>
    <property type="match status" value="1"/>
</dbReference>
<accession>C7XQ29</accession>
<dbReference type="PANTHER" id="PTHR33988:SF3">
    <property type="entry name" value="ENDORIBONUCLEASE TOXIN CHPB-RELATED"/>
    <property type="match status" value="1"/>
</dbReference>
<dbReference type="eggNOG" id="COG2337">
    <property type="taxonomic scope" value="Bacteria"/>
</dbReference>
<dbReference type="SUPFAM" id="SSF50118">
    <property type="entry name" value="Cell growth inhibitor/plasmid maintenance toxic component"/>
    <property type="match status" value="1"/>
</dbReference>
<organism evidence="1 2">
    <name type="scientific">Fusobacterium vincentii 3_1_36A2</name>
    <dbReference type="NCBI Taxonomy" id="469604"/>
    <lineage>
        <taxon>Bacteria</taxon>
        <taxon>Fusobacteriati</taxon>
        <taxon>Fusobacteriota</taxon>
        <taxon>Fusobacteriia</taxon>
        <taxon>Fusobacteriales</taxon>
        <taxon>Fusobacteriaceae</taxon>
        <taxon>Fusobacterium</taxon>
    </lineage>
</organism>
<dbReference type="InterPro" id="IPR011067">
    <property type="entry name" value="Plasmid_toxin/cell-grow_inhib"/>
</dbReference>
<proteinExistence type="predicted"/>
<name>C7XQ29_FUSVC</name>
<dbReference type="EMBL" id="CP003700">
    <property type="protein sequence ID" value="EEU32922.1"/>
    <property type="molecule type" value="Genomic_DNA"/>
</dbReference>
<protein>
    <recommendedName>
        <fullName evidence="3">mRNA interferase</fullName>
    </recommendedName>
</protein>
<dbReference type="AlphaFoldDB" id="C7XQ29"/>
<dbReference type="KEGG" id="fnc:HMPREF0946_00995"/>
<dbReference type="GO" id="GO:0004521">
    <property type="term" value="F:RNA endonuclease activity"/>
    <property type="evidence" value="ECO:0007669"/>
    <property type="project" value="TreeGrafter"/>
</dbReference>
<dbReference type="HOGENOM" id="CLU_121823_2_3_0"/>
<dbReference type="STRING" id="469604.HMPREF0946_00995"/>
<evidence type="ECO:0000313" key="2">
    <source>
        <dbReference type="Proteomes" id="UP000016231"/>
    </source>
</evidence>
<gene>
    <name evidence="1" type="ORF">HMPREF0946_00995</name>
</gene>
<dbReference type="RefSeq" id="WP_008799807.1">
    <property type="nucleotide sequence ID" value="NC_022196.1"/>
</dbReference>
<dbReference type="InterPro" id="IPR003477">
    <property type="entry name" value="PemK-like"/>
</dbReference>
<sequence>MVKQGDIIKINFNPQAGHEQAGYRPAVVVSNNIFNKKTNLTFVCPITNTVSDFPLHVKLDERIITTGVILCEHLKAFEINKRTYKIVESLPMDILEQVIDIIFAEIEIEDEN</sequence>
<evidence type="ECO:0000313" key="1">
    <source>
        <dbReference type="EMBL" id="EEU32922.1"/>
    </source>
</evidence>
<dbReference type="Proteomes" id="UP000016231">
    <property type="component" value="Chromosome"/>
</dbReference>